<keyword evidence="4" id="KW-1185">Reference proteome</keyword>
<evidence type="ECO:0000256" key="1">
    <source>
        <dbReference type="ARBA" id="ARBA00010876"/>
    </source>
</evidence>
<dbReference type="HOGENOM" id="CLU_016902_11_2_12"/>
<name>F2NRU2_TRES6</name>
<evidence type="ECO:0000313" key="3">
    <source>
        <dbReference type="EMBL" id="AEB14178.1"/>
    </source>
</evidence>
<dbReference type="GO" id="GO:0003723">
    <property type="term" value="F:RNA binding"/>
    <property type="evidence" value="ECO:0007669"/>
    <property type="project" value="InterPro"/>
</dbReference>
<dbReference type="RefSeq" id="WP_013701465.1">
    <property type="nucleotide sequence ID" value="NC_015385.1"/>
</dbReference>
<proteinExistence type="inferred from homology"/>
<dbReference type="GeneID" id="302998432"/>
<organism evidence="3 4">
    <name type="scientific">Treponema succinifaciens (strain ATCC 33096 / DSM 2489 / 6091)</name>
    <dbReference type="NCBI Taxonomy" id="869209"/>
    <lineage>
        <taxon>Bacteria</taxon>
        <taxon>Pseudomonadati</taxon>
        <taxon>Spirochaetota</taxon>
        <taxon>Spirochaetia</taxon>
        <taxon>Spirochaetales</taxon>
        <taxon>Treponemataceae</taxon>
        <taxon>Treponema</taxon>
    </lineage>
</organism>
<feature type="domain" description="Pseudouridine synthase RsuA/RluA-like" evidence="2">
    <location>
        <begin position="19"/>
        <end position="198"/>
    </location>
</feature>
<accession>F2NRU2</accession>
<dbReference type="AlphaFoldDB" id="F2NRU2"/>
<protein>
    <submittedName>
        <fullName evidence="3">Pseudouridine synthase</fullName>
    </submittedName>
</protein>
<dbReference type="KEGG" id="tsu:Tresu_1270"/>
<reference evidence="4" key="2">
    <citation type="submission" date="2011-04" db="EMBL/GenBank/DDBJ databases">
        <title>The complete genome of chromosome of Treponema succinifaciens DSM 2489.</title>
        <authorList>
            <person name="Lucas S."/>
            <person name="Copeland A."/>
            <person name="Lapidus A."/>
            <person name="Bruce D."/>
            <person name="Goodwin L."/>
            <person name="Pitluck S."/>
            <person name="Peters L."/>
            <person name="Kyrpides N."/>
            <person name="Mavromatis K."/>
            <person name="Ivanova N."/>
            <person name="Ovchinnikova G."/>
            <person name="Teshima H."/>
            <person name="Detter J.C."/>
            <person name="Tapia R."/>
            <person name="Han C."/>
            <person name="Land M."/>
            <person name="Hauser L."/>
            <person name="Markowitz V."/>
            <person name="Cheng J.-F."/>
            <person name="Hugenholtz P."/>
            <person name="Woyke T."/>
            <person name="Wu D."/>
            <person name="Gronow S."/>
            <person name="Wellnitz S."/>
            <person name="Brambilla E."/>
            <person name="Klenk H.-P."/>
            <person name="Eisen J.A."/>
        </authorList>
    </citation>
    <scope>NUCLEOTIDE SEQUENCE [LARGE SCALE GENOMIC DNA]</scope>
    <source>
        <strain evidence="4">ATCC 33096 / DSM 2489 / 6091</strain>
    </source>
</reference>
<evidence type="ECO:0000313" key="4">
    <source>
        <dbReference type="Proteomes" id="UP000006852"/>
    </source>
</evidence>
<evidence type="ECO:0000259" key="2">
    <source>
        <dbReference type="Pfam" id="PF00849"/>
    </source>
</evidence>
<gene>
    <name evidence="3" type="ordered locus">Tresu_1270</name>
</gene>
<comment type="similarity">
    <text evidence="1">Belongs to the pseudouridine synthase RluA family.</text>
</comment>
<dbReference type="InterPro" id="IPR020103">
    <property type="entry name" value="PsdUridine_synth_cat_dom_sf"/>
</dbReference>
<dbReference type="EMBL" id="CP002631">
    <property type="protein sequence ID" value="AEB14178.1"/>
    <property type="molecule type" value="Genomic_DNA"/>
</dbReference>
<dbReference type="PANTHER" id="PTHR21600:SF44">
    <property type="entry name" value="RIBOSOMAL LARGE SUBUNIT PSEUDOURIDINE SYNTHASE D"/>
    <property type="match status" value="1"/>
</dbReference>
<dbReference type="Proteomes" id="UP000006852">
    <property type="component" value="Chromosome"/>
</dbReference>
<dbReference type="GO" id="GO:0140098">
    <property type="term" value="F:catalytic activity, acting on RNA"/>
    <property type="evidence" value="ECO:0007669"/>
    <property type="project" value="UniProtKB-ARBA"/>
</dbReference>
<dbReference type="OrthoDB" id="128480at2"/>
<dbReference type="SUPFAM" id="SSF55120">
    <property type="entry name" value="Pseudouridine synthase"/>
    <property type="match status" value="1"/>
</dbReference>
<dbReference type="InterPro" id="IPR050188">
    <property type="entry name" value="RluA_PseudoU_synthase"/>
</dbReference>
<dbReference type="Pfam" id="PF00849">
    <property type="entry name" value="PseudoU_synth_2"/>
    <property type="match status" value="1"/>
</dbReference>
<dbReference type="STRING" id="869209.Tresu_1270"/>
<dbReference type="InterPro" id="IPR006145">
    <property type="entry name" value="PsdUridine_synth_RsuA/RluA"/>
</dbReference>
<dbReference type="GO" id="GO:0000455">
    <property type="term" value="P:enzyme-directed rRNA pseudouridine synthesis"/>
    <property type="evidence" value="ECO:0007669"/>
    <property type="project" value="TreeGrafter"/>
</dbReference>
<dbReference type="GO" id="GO:0009982">
    <property type="term" value="F:pseudouridine synthase activity"/>
    <property type="evidence" value="ECO:0007669"/>
    <property type="project" value="InterPro"/>
</dbReference>
<sequence length="242" mass="27501">MDTEKQIQIAIAPSKENPFVVIKKPRGLPSAPLFEGDECAFMQAAKLYPYLLEVSGKKAIEHGLVHRIDTETEGLLLIATTQESYNAFINFQREGKFLKGYSAKCQKIEKPLEGFPPAEFLLENKSDNIKKYTVSSRFRPFSLKSAQVRPVTGNSGKAAQKKCSEKIYTTEIILDTDKFFAKCSIKEGYRHQVRSHLAWLGFPVRGDKLYNPLCSQNEEMQFFADCLKFPHPLTGKIIECFY</sequence>
<dbReference type="Gene3D" id="3.30.2350.10">
    <property type="entry name" value="Pseudouridine synthase"/>
    <property type="match status" value="1"/>
</dbReference>
<dbReference type="PANTHER" id="PTHR21600">
    <property type="entry name" value="MITOCHONDRIAL RNA PSEUDOURIDINE SYNTHASE"/>
    <property type="match status" value="1"/>
</dbReference>
<dbReference type="eggNOG" id="COG0564">
    <property type="taxonomic scope" value="Bacteria"/>
</dbReference>
<reference evidence="3 4" key="1">
    <citation type="journal article" date="2011" name="Stand. Genomic Sci.">
        <title>Complete genome sequence of Treponema succinifaciens type strain (6091).</title>
        <authorList>
            <person name="Han C."/>
            <person name="Gronow S."/>
            <person name="Teshima H."/>
            <person name="Lapidus A."/>
            <person name="Nolan M."/>
            <person name="Lucas S."/>
            <person name="Hammon N."/>
            <person name="Deshpande S."/>
            <person name="Cheng J.F."/>
            <person name="Zeytun A."/>
            <person name="Tapia R."/>
            <person name="Goodwin L."/>
            <person name="Pitluck S."/>
            <person name="Liolios K."/>
            <person name="Pagani I."/>
            <person name="Ivanova N."/>
            <person name="Mavromatis K."/>
            <person name="Mikhailova N."/>
            <person name="Huntemann M."/>
            <person name="Pati A."/>
            <person name="Chen A."/>
            <person name="Palaniappan K."/>
            <person name="Land M."/>
            <person name="Hauser L."/>
            <person name="Brambilla E.M."/>
            <person name="Rohde M."/>
            <person name="Goker M."/>
            <person name="Woyke T."/>
            <person name="Bristow J."/>
            <person name="Eisen J.A."/>
            <person name="Markowitz V."/>
            <person name="Hugenholtz P."/>
            <person name="Kyrpides N.C."/>
            <person name="Klenk H.P."/>
            <person name="Detter J.C."/>
        </authorList>
    </citation>
    <scope>NUCLEOTIDE SEQUENCE [LARGE SCALE GENOMIC DNA]</scope>
    <source>
        <strain evidence="4">ATCC 33096 / DSM 2489 / 6091</strain>
    </source>
</reference>